<feature type="domain" description="HTH tetR-type" evidence="6">
    <location>
        <begin position="2"/>
        <end position="61"/>
    </location>
</feature>
<dbReference type="InterPro" id="IPR039538">
    <property type="entry name" value="BetI_C"/>
</dbReference>
<dbReference type="EMBL" id="JAERWK010000027">
    <property type="protein sequence ID" value="MBM9469475.1"/>
    <property type="molecule type" value="Genomic_DNA"/>
</dbReference>
<dbReference type="InterPro" id="IPR036271">
    <property type="entry name" value="Tet_transcr_reg_TetR-rel_C_sf"/>
</dbReference>
<keyword evidence="8" id="KW-1185">Reference proteome</keyword>
<reference evidence="7" key="1">
    <citation type="submission" date="2021-01" db="EMBL/GenBank/DDBJ databases">
        <title>YIM 132084 draft genome.</title>
        <authorList>
            <person name="An D."/>
        </authorList>
    </citation>
    <scope>NUCLEOTIDE SEQUENCE</scope>
    <source>
        <strain evidence="7">YIM 132084</strain>
    </source>
</reference>
<dbReference type="Pfam" id="PF13977">
    <property type="entry name" value="TetR_C_6"/>
    <property type="match status" value="1"/>
</dbReference>
<dbReference type="RefSeq" id="WP_205262439.1">
    <property type="nucleotide sequence ID" value="NZ_JAERWK010000027.1"/>
</dbReference>
<feature type="DNA-binding region" description="H-T-H motif" evidence="5">
    <location>
        <begin position="24"/>
        <end position="43"/>
    </location>
</feature>
<evidence type="ECO:0000256" key="5">
    <source>
        <dbReference type="PROSITE-ProRule" id="PRU00335"/>
    </source>
</evidence>
<keyword evidence="1" id="KW-0678">Repressor</keyword>
<dbReference type="Gene3D" id="1.10.357.10">
    <property type="entry name" value="Tetracycline Repressor, domain 2"/>
    <property type="match status" value="1"/>
</dbReference>
<dbReference type="SUPFAM" id="SSF48498">
    <property type="entry name" value="Tetracyclin repressor-like, C-terminal domain"/>
    <property type="match status" value="1"/>
</dbReference>
<keyword evidence="4" id="KW-0804">Transcription</keyword>
<dbReference type="SUPFAM" id="SSF46689">
    <property type="entry name" value="Homeodomain-like"/>
    <property type="match status" value="1"/>
</dbReference>
<accession>A0A938YKJ5</accession>
<evidence type="ECO:0000256" key="1">
    <source>
        <dbReference type="ARBA" id="ARBA00022491"/>
    </source>
</evidence>
<evidence type="ECO:0000256" key="2">
    <source>
        <dbReference type="ARBA" id="ARBA00023015"/>
    </source>
</evidence>
<dbReference type="GO" id="GO:0003700">
    <property type="term" value="F:DNA-binding transcription factor activity"/>
    <property type="evidence" value="ECO:0007669"/>
    <property type="project" value="TreeGrafter"/>
</dbReference>
<comment type="caution">
    <text evidence="7">The sequence shown here is derived from an EMBL/GenBank/DDBJ whole genome shotgun (WGS) entry which is preliminary data.</text>
</comment>
<dbReference type="Pfam" id="PF00440">
    <property type="entry name" value="TetR_N"/>
    <property type="match status" value="1"/>
</dbReference>
<dbReference type="PROSITE" id="PS50977">
    <property type="entry name" value="HTH_TETR_2"/>
    <property type="match status" value="1"/>
</dbReference>
<dbReference type="PANTHER" id="PTHR30055">
    <property type="entry name" value="HTH-TYPE TRANSCRIPTIONAL REGULATOR RUTR"/>
    <property type="match status" value="1"/>
</dbReference>
<proteinExistence type="predicted"/>
<sequence length="193" mass="21073">MGDRRTQIIEAAQSLLAEGDGTLSVRSVAARAGLGASTLRHYFPTQRDLFRAVFDAGADGLISDFRIRDRSVPADERLRECLEQLLPPLQSDDSSNPSWIILLADILRPGGPEAGRTAWGAAATRARERGTTWLELLREEGVLAEGSVRGHTDFLLTVVDGISVSRAVPFERLDPDQERGVLDTAIRSVLRTP</sequence>
<name>A0A938YKJ5_9ACTN</name>
<dbReference type="InterPro" id="IPR050109">
    <property type="entry name" value="HTH-type_TetR-like_transc_reg"/>
</dbReference>
<dbReference type="Proteomes" id="UP000663792">
    <property type="component" value="Unassembled WGS sequence"/>
</dbReference>
<dbReference type="InterPro" id="IPR009057">
    <property type="entry name" value="Homeodomain-like_sf"/>
</dbReference>
<dbReference type="InterPro" id="IPR001647">
    <property type="entry name" value="HTH_TetR"/>
</dbReference>
<dbReference type="PANTHER" id="PTHR30055:SF234">
    <property type="entry name" value="HTH-TYPE TRANSCRIPTIONAL REGULATOR BETI"/>
    <property type="match status" value="1"/>
</dbReference>
<evidence type="ECO:0000259" key="6">
    <source>
        <dbReference type="PROSITE" id="PS50977"/>
    </source>
</evidence>
<organism evidence="7 8">
    <name type="scientific">Nakamurella leprariae</name>
    <dbReference type="NCBI Taxonomy" id="2803911"/>
    <lineage>
        <taxon>Bacteria</taxon>
        <taxon>Bacillati</taxon>
        <taxon>Actinomycetota</taxon>
        <taxon>Actinomycetes</taxon>
        <taxon>Nakamurellales</taxon>
        <taxon>Nakamurellaceae</taxon>
        <taxon>Nakamurella</taxon>
    </lineage>
</organism>
<evidence type="ECO:0000256" key="3">
    <source>
        <dbReference type="ARBA" id="ARBA00023125"/>
    </source>
</evidence>
<evidence type="ECO:0000256" key="4">
    <source>
        <dbReference type="ARBA" id="ARBA00023163"/>
    </source>
</evidence>
<dbReference type="GO" id="GO:0000976">
    <property type="term" value="F:transcription cis-regulatory region binding"/>
    <property type="evidence" value="ECO:0007669"/>
    <property type="project" value="TreeGrafter"/>
</dbReference>
<keyword evidence="3 5" id="KW-0238">DNA-binding</keyword>
<evidence type="ECO:0000313" key="7">
    <source>
        <dbReference type="EMBL" id="MBM9469475.1"/>
    </source>
</evidence>
<dbReference type="AlphaFoldDB" id="A0A938YKJ5"/>
<gene>
    <name evidence="7" type="ORF">JL106_19485</name>
</gene>
<protein>
    <submittedName>
        <fullName evidence="7">TetR/AcrR family transcriptional regulator</fullName>
    </submittedName>
</protein>
<evidence type="ECO:0000313" key="8">
    <source>
        <dbReference type="Proteomes" id="UP000663792"/>
    </source>
</evidence>
<keyword evidence="2" id="KW-0805">Transcription regulation</keyword>